<proteinExistence type="predicted"/>
<comment type="caution">
    <text evidence="2">The sequence shown here is derived from an EMBL/GenBank/DDBJ whole genome shotgun (WGS) entry which is preliminary data.</text>
</comment>
<reference evidence="2 3" key="1">
    <citation type="submission" date="2024-06" db="EMBL/GenBank/DDBJ databases">
        <title>Genomic Encyclopedia of Type Strains, Phase V (KMG-V): Genome sequencing to study the core and pangenomes of soil and plant-associated prokaryotes.</title>
        <authorList>
            <person name="Whitman W."/>
        </authorList>
    </citation>
    <scope>NUCLEOTIDE SEQUENCE [LARGE SCALE GENOMIC DNA]</scope>
    <source>
        <strain evidence="2 3">USDA 160</strain>
    </source>
</reference>
<name>A0ABV2RSS8_BRAJP</name>
<gene>
    <name evidence="2" type="ORF">ABIF63_004092</name>
</gene>
<protein>
    <submittedName>
        <fullName evidence="2">Uncharacterized protein</fullName>
    </submittedName>
</protein>
<evidence type="ECO:0000313" key="2">
    <source>
        <dbReference type="EMBL" id="MET4719986.1"/>
    </source>
</evidence>
<evidence type="ECO:0000313" key="3">
    <source>
        <dbReference type="Proteomes" id="UP001549291"/>
    </source>
</evidence>
<evidence type="ECO:0000256" key="1">
    <source>
        <dbReference type="SAM" id="Phobius"/>
    </source>
</evidence>
<keyword evidence="1" id="KW-1133">Transmembrane helix</keyword>
<dbReference type="Proteomes" id="UP001549291">
    <property type="component" value="Unassembled WGS sequence"/>
</dbReference>
<dbReference type="EMBL" id="JBEPTQ010000002">
    <property type="protein sequence ID" value="MET4719986.1"/>
    <property type="molecule type" value="Genomic_DNA"/>
</dbReference>
<keyword evidence="1" id="KW-0812">Transmembrane</keyword>
<organism evidence="2 3">
    <name type="scientific">Bradyrhizobium japonicum</name>
    <dbReference type="NCBI Taxonomy" id="375"/>
    <lineage>
        <taxon>Bacteria</taxon>
        <taxon>Pseudomonadati</taxon>
        <taxon>Pseudomonadota</taxon>
        <taxon>Alphaproteobacteria</taxon>
        <taxon>Hyphomicrobiales</taxon>
        <taxon>Nitrobacteraceae</taxon>
        <taxon>Bradyrhizobium</taxon>
    </lineage>
</organism>
<accession>A0ABV2RSS8</accession>
<feature type="transmembrane region" description="Helical" evidence="1">
    <location>
        <begin position="12"/>
        <end position="29"/>
    </location>
</feature>
<keyword evidence="3" id="KW-1185">Reference proteome</keyword>
<keyword evidence="1" id="KW-0472">Membrane</keyword>
<sequence length="30" mass="3259">MVSNLLNTPLSVAMVTHGGALLFPVWYVMP</sequence>